<keyword evidence="2" id="KW-1185">Reference proteome</keyword>
<gene>
    <name evidence="1" type="ORF">DSM106972_029140</name>
</gene>
<dbReference type="EMBL" id="RSCL01000006">
    <property type="protein sequence ID" value="RUT06657.1"/>
    <property type="molecule type" value="Genomic_DNA"/>
</dbReference>
<evidence type="ECO:0000313" key="1">
    <source>
        <dbReference type="EMBL" id="RUT06657.1"/>
    </source>
</evidence>
<organism evidence="1 2">
    <name type="scientific">Dulcicalothrix desertica PCC 7102</name>
    <dbReference type="NCBI Taxonomy" id="232991"/>
    <lineage>
        <taxon>Bacteria</taxon>
        <taxon>Bacillati</taxon>
        <taxon>Cyanobacteriota</taxon>
        <taxon>Cyanophyceae</taxon>
        <taxon>Nostocales</taxon>
        <taxon>Calotrichaceae</taxon>
        <taxon>Dulcicalothrix</taxon>
    </lineage>
</organism>
<accession>A0A3S1CQR4</accession>
<name>A0A3S1CQR4_9CYAN</name>
<reference evidence="1" key="2">
    <citation type="journal article" date="2019" name="Genome Biol. Evol.">
        <title>Day and night: Metabolic profiles and evolutionary relationships of six axenic non-marine cyanobacteria.</title>
        <authorList>
            <person name="Will S.E."/>
            <person name="Henke P."/>
            <person name="Boedeker C."/>
            <person name="Huang S."/>
            <person name="Brinkmann H."/>
            <person name="Rohde M."/>
            <person name="Jarek M."/>
            <person name="Friedl T."/>
            <person name="Seufert S."/>
            <person name="Schumacher M."/>
            <person name="Overmann J."/>
            <person name="Neumann-Schaal M."/>
            <person name="Petersen J."/>
        </authorList>
    </citation>
    <scope>NUCLEOTIDE SEQUENCE [LARGE SCALE GENOMIC DNA]</scope>
    <source>
        <strain evidence="1">PCC 7102</strain>
    </source>
</reference>
<comment type="caution">
    <text evidence="1">The sequence shown here is derived from an EMBL/GenBank/DDBJ whole genome shotgun (WGS) entry which is preliminary data.</text>
</comment>
<dbReference type="AlphaFoldDB" id="A0A3S1CQR4"/>
<reference evidence="1" key="1">
    <citation type="submission" date="2018-12" db="EMBL/GenBank/DDBJ databases">
        <authorList>
            <person name="Will S."/>
            <person name="Neumann-Schaal M."/>
            <person name="Henke P."/>
        </authorList>
    </citation>
    <scope>NUCLEOTIDE SEQUENCE</scope>
    <source>
        <strain evidence="1">PCC 7102</strain>
    </source>
</reference>
<sequence>MSYELKPLLQVNLHPQLTEMTTIGCQKLCFPSTQHDSLLTQHSELLNKVKNVSQK</sequence>
<proteinExistence type="predicted"/>
<dbReference type="Proteomes" id="UP000271624">
    <property type="component" value="Unassembled WGS sequence"/>
</dbReference>
<protein>
    <submittedName>
        <fullName evidence="1">Uncharacterized protein</fullName>
    </submittedName>
</protein>
<evidence type="ECO:0000313" key="2">
    <source>
        <dbReference type="Proteomes" id="UP000271624"/>
    </source>
</evidence>
<dbReference type="RefSeq" id="WP_158632825.1">
    <property type="nucleotide sequence ID" value="NZ_RSCL01000006.1"/>
</dbReference>